<dbReference type="PROSITE" id="PS00802">
    <property type="entry name" value="TRANSKETOLASE_2"/>
    <property type="match status" value="1"/>
</dbReference>
<keyword evidence="7 14" id="KW-0460">Magnesium</keyword>
<evidence type="ECO:0000256" key="5">
    <source>
        <dbReference type="ARBA" id="ARBA00022679"/>
    </source>
</evidence>
<evidence type="ECO:0000256" key="9">
    <source>
        <dbReference type="ARBA" id="ARBA00049473"/>
    </source>
</evidence>
<dbReference type="PANTHER" id="PTHR43522">
    <property type="entry name" value="TRANSKETOLASE"/>
    <property type="match status" value="1"/>
</dbReference>
<evidence type="ECO:0000256" key="7">
    <source>
        <dbReference type="ARBA" id="ARBA00022842"/>
    </source>
</evidence>
<feature type="binding site" evidence="12">
    <location>
        <position position="32"/>
    </location>
    <ligand>
        <name>substrate</name>
    </ligand>
</feature>
<dbReference type="CDD" id="cd07033">
    <property type="entry name" value="TPP_PYR_DXS_TK_like"/>
    <property type="match status" value="1"/>
</dbReference>
<evidence type="ECO:0000256" key="1">
    <source>
        <dbReference type="ARBA" id="ARBA00007131"/>
    </source>
</evidence>
<dbReference type="NCBIfam" id="TIGR00232">
    <property type="entry name" value="tktlase_bact"/>
    <property type="match status" value="1"/>
</dbReference>
<dbReference type="FunFam" id="3.40.50.920:FF:000003">
    <property type="entry name" value="Transketolase"/>
    <property type="match status" value="1"/>
</dbReference>
<dbReference type="GO" id="GO:0004802">
    <property type="term" value="F:transketolase activity"/>
    <property type="evidence" value="ECO:0007669"/>
    <property type="project" value="UniProtKB-UniRule"/>
</dbReference>
<evidence type="ECO:0000256" key="16">
    <source>
        <dbReference type="RuleBase" id="RU004996"/>
    </source>
</evidence>
<organism evidence="18 19">
    <name type="scientific">Paenibacillus solanacearum</name>
    <dbReference type="NCBI Taxonomy" id="2048548"/>
    <lineage>
        <taxon>Bacteria</taxon>
        <taxon>Bacillati</taxon>
        <taxon>Bacillota</taxon>
        <taxon>Bacilli</taxon>
        <taxon>Bacillales</taxon>
        <taxon>Paenibacillaceae</taxon>
        <taxon>Paenibacillus</taxon>
    </lineage>
</organism>
<evidence type="ECO:0000256" key="12">
    <source>
        <dbReference type="PIRSR" id="PIRSR605478-2"/>
    </source>
</evidence>
<feature type="binding site" evidence="12">
    <location>
        <position position="476"/>
    </location>
    <ligand>
        <name>substrate</name>
    </ligand>
</feature>
<feature type="binding site" evidence="14">
    <location>
        <position position="191"/>
    </location>
    <ligand>
        <name>Mg(2+)</name>
        <dbReference type="ChEBI" id="CHEBI:18420"/>
    </ligand>
</feature>
<dbReference type="InterPro" id="IPR005475">
    <property type="entry name" value="Transketolase-like_Pyr-bd"/>
</dbReference>
<evidence type="ECO:0000256" key="11">
    <source>
        <dbReference type="PIRSR" id="PIRSR605478-1"/>
    </source>
</evidence>
<evidence type="ECO:0000256" key="8">
    <source>
        <dbReference type="ARBA" id="ARBA00023052"/>
    </source>
</evidence>
<proteinExistence type="inferred from homology"/>
<feature type="binding site" evidence="12">
    <location>
        <position position="468"/>
    </location>
    <ligand>
        <name>substrate</name>
    </ligand>
</feature>
<dbReference type="PANTHER" id="PTHR43522:SF2">
    <property type="entry name" value="TRANSKETOLASE 1-RELATED"/>
    <property type="match status" value="1"/>
</dbReference>
<dbReference type="EC" id="2.2.1.1" evidence="3 10"/>
<dbReference type="InterPro" id="IPR020826">
    <property type="entry name" value="Transketolase_BS"/>
</dbReference>
<feature type="site" description="Important for catalytic activity" evidence="15">
    <location>
        <position position="32"/>
    </location>
</feature>
<dbReference type="Pfam" id="PF00456">
    <property type="entry name" value="Transketolase_N"/>
    <property type="match status" value="1"/>
</dbReference>
<reference evidence="18" key="1">
    <citation type="submission" date="2021-06" db="EMBL/GenBank/DDBJ databases">
        <authorList>
            <person name="Criscuolo A."/>
        </authorList>
    </citation>
    <scope>NUCLEOTIDE SEQUENCE</scope>
    <source>
        <strain evidence="18">CIP111600</strain>
    </source>
</reference>
<feature type="binding site" evidence="13">
    <location>
        <position position="444"/>
    </location>
    <ligand>
        <name>thiamine diphosphate</name>
        <dbReference type="ChEBI" id="CHEBI:58937"/>
    </ligand>
</feature>
<evidence type="ECO:0000256" key="2">
    <source>
        <dbReference type="ARBA" id="ARBA00011738"/>
    </source>
</evidence>
<dbReference type="AlphaFoldDB" id="A0A916K4G2"/>
<accession>A0A916K4G2</accession>
<keyword evidence="16" id="KW-0106">Calcium</keyword>
<name>A0A916K4G2_9BACL</name>
<evidence type="ECO:0000256" key="6">
    <source>
        <dbReference type="ARBA" id="ARBA00022723"/>
    </source>
</evidence>
<evidence type="ECO:0000256" key="14">
    <source>
        <dbReference type="PIRSR" id="PIRSR605478-4"/>
    </source>
</evidence>
<protein>
    <recommendedName>
        <fullName evidence="4 10">Transketolase</fullName>
        <ecNumber evidence="3 10">2.2.1.1</ecNumber>
    </recommendedName>
</protein>
<feature type="binding site" evidence="12">
    <location>
        <position position="527"/>
    </location>
    <ligand>
        <name>substrate</name>
    </ligand>
</feature>
<dbReference type="RefSeq" id="WP_218094244.1">
    <property type="nucleotide sequence ID" value="NZ_CAJVAS010000025.1"/>
</dbReference>
<dbReference type="GO" id="GO:0005829">
    <property type="term" value="C:cytosol"/>
    <property type="evidence" value="ECO:0007669"/>
    <property type="project" value="TreeGrafter"/>
</dbReference>
<comment type="subunit">
    <text evidence="2 16">Homodimer.</text>
</comment>
<dbReference type="GO" id="GO:0046872">
    <property type="term" value="F:metal ion binding"/>
    <property type="evidence" value="ECO:0007669"/>
    <property type="project" value="UniProtKB-KW"/>
</dbReference>
<feature type="binding site" evidence="13">
    <location>
        <begin position="120"/>
        <end position="122"/>
    </location>
    <ligand>
        <name>thiamine diphosphate</name>
        <dbReference type="ChEBI" id="CHEBI:58937"/>
    </ligand>
</feature>
<feature type="binding site" evidence="12">
    <location>
        <position position="269"/>
    </location>
    <ligand>
        <name>substrate</name>
    </ligand>
</feature>
<feature type="binding site" evidence="12">
    <location>
        <position position="364"/>
    </location>
    <ligand>
        <name>substrate</name>
    </ligand>
</feature>
<evidence type="ECO:0000313" key="18">
    <source>
        <dbReference type="EMBL" id="CAG7643711.1"/>
    </source>
</evidence>
<keyword evidence="19" id="KW-1185">Reference proteome</keyword>
<feature type="domain" description="Transketolase-like pyrimidine-binding" evidence="17">
    <location>
        <begin position="361"/>
        <end position="532"/>
    </location>
</feature>
<feature type="binding site" evidence="14">
    <location>
        <position position="161"/>
    </location>
    <ligand>
        <name>Mg(2+)</name>
        <dbReference type="ChEBI" id="CHEBI:18420"/>
    </ligand>
</feature>
<comment type="cofactor">
    <cofactor evidence="13">
        <name>thiamine diphosphate</name>
        <dbReference type="ChEBI" id="CHEBI:58937"/>
    </cofactor>
    <text evidence="13">Binds 1 thiamine pyrophosphate per subunit. During the reaction, the substrate forms a covalent intermediate with the cofactor.</text>
</comment>
<evidence type="ECO:0000256" key="4">
    <source>
        <dbReference type="ARBA" id="ARBA00016662"/>
    </source>
</evidence>
<dbReference type="GO" id="GO:0006098">
    <property type="term" value="P:pentose-phosphate shunt"/>
    <property type="evidence" value="ECO:0007669"/>
    <property type="project" value="TreeGrafter"/>
</dbReference>
<feature type="active site" description="Proton donor" evidence="11">
    <location>
        <position position="418"/>
    </location>
</feature>
<evidence type="ECO:0000256" key="10">
    <source>
        <dbReference type="NCBIfam" id="TIGR00232"/>
    </source>
</evidence>
<dbReference type="EMBL" id="CAJVAS010000025">
    <property type="protein sequence ID" value="CAG7643711.1"/>
    <property type="molecule type" value="Genomic_DNA"/>
</dbReference>
<dbReference type="FunFam" id="3.40.50.970:FF:000003">
    <property type="entry name" value="Transketolase"/>
    <property type="match status" value="1"/>
</dbReference>
<comment type="similarity">
    <text evidence="1 16">Belongs to the transketolase family.</text>
</comment>
<feature type="binding site" evidence="12">
    <location>
        <position position="391"/>
    </location>
    <ligand>
        <name>substrate</name>
    </ligand>
</feature>
<feature type="binding site" evidence="13">
    <location>
        <position position="162"/>
    </location>
    <ligand>
        <name>thiamine diphosphate</name>
        <dbReference type="ChEBI" id="CHEBI:58937"/>
    </ligand>
</feature>
<dbReference type="Pfam" id="PF22613">
    <property type="entry name" value="Transketolase_C_1"/>
    <property type="match status" value="1"/>
</dbReference>
<comment type="cofactor">
    <cofactor evidence="16">
        <name>Mg(2+)</name>
        <dbReference type="ChEBI" id="CHEBI:18420"/>
    </cofactor>
    <cofactor evidence="16">
        <name>Ca(2+)</name>
        <dbReference type="ChEBI" id="CHEBI:29108"/>
    </cofactor>
    <cofactor evidence="16">
        <name>Mn(2+)</name>
        <dbReference type="ChEBI" id="CHEBI:29035"/>
    </cofactor>
    <cofactor evidence="16">
        <name>Co(2+)</name>
        <dbReference type="ChEBI" id="CHEBI:48828"/>
    </cofactor>
    <text evidence="16">Binds 1 Mg(2+) ion per subunit. Can also utilize other divalent metal cations, such as Ca(2+), Mn(2+) and Co(2+).</text>
</comment>
<evidence type="ECO:0000256" key="15">
    <source>
        <dbReference type="PIRSR" id="PIRSR605478-5"/>
    </source>
</evidence>
<keyword evidence="6 14" id="KW-0479">Metal-binding</keyword>
<sequence>MVIQPNQSIEALSITTIRMLAVDAVNRANSGHPGMPMGAAPMAYTLWSKYMKHSPSRPDWINRDRFVLSAGHGSMLLYSLLHLFGYDLPMEELKQFRQWGSRTPGHPEYGHTPGVDATTGPLGQGFGMAVGMAIAEAHLGGVYNREHYPVIDHYTYVLCGDGDMMEGVTGEAASLAGHLQLGKLIVLYDSNDISLDGDLSMSYSENVQLRFAGYGWHTVRVEDGNDLEAIGRALSAAQTDPRPSLIEVKTVIGYGSPNKSGKSGENGSHGVPLGQEEALLTKRFFGWPAEPEFYVPEEVKPHFAALKQAGDREETAWREMMGSYRNAYPELAAQFDTAVAGRLPEGWDAALPQYGPDDPAIATRSASERAIQAIAQAMPSLIGGAADLESSVKTNIKGSGRLAFPDYAGRNVFFGVREFAMGAAVNGMLLHRGVRPFCATFLVFSDYLRPAIRLASLMRLPAVYVFTHDSIAVGEDGPTHEPIEQLAALRAIPGLTVLRPADANETTAAWKFAAAQSDGPCALILTRQPLPILPRTAERAPDGVERGAYVLSDGEGAVPDALLIATGSEVQLALEAQQLLRRQGIEARVVSMPSWELFEKQPDDYKRAVLPPESVRLTLEMGATQGWREYAGDRGAMLGIDRFGASAPAAQLIKHFGFTAEEAVRRVERLLKSPKAE</sequence>
<dbReference type="FunFam" id="3.40.50.970:FF:000004">
    <property type="entry name" value="Transketolase"/>
    <property type="match status" value="1"/>
</dbReference>
<feature type="binding site" evidence="12">
    <location>
        <position position="480"/>
    </location>
    <ligand>
        <name>substrate</name>
    </ligand>
</feature>
<dbReference type="CDD" id="cd02012">
    <property type="entry name" value="TPP_TK"/>
    <property type="match status" value="1"/>
</dbReference>
<feature type="binding site" evidence="13">
    <location>
        <position position="269"/>
    </location>
    <ligand>
        <name>thiamine diphosphate</name>
        <dbReference type="ChEBI" id="CHEBI:58937"/>
    </ligand>
</feature>
<keyword evidence="8 13" id="KW-0786">Thiamine pyrophosphate</keyword>
<evidence type="ECO:0000256" key="13">
    <source>
        <dbReference type="PIRSR" id="PIRSR605478-3"/>
    </source>
</evidence>
<evidence type="ECO:0000313" key="19">
    <source>
        <dbReference type="Proteomes" id="UP000693672"/>
    </source>
</evidence>
<feature type="binding site" evidence="13">
    <location>
        <position position="72"/>
    </location>
    <ligand>
        <name>thiamine diphosphate</name>
        <dbReference type="ChEBI" id="CHEBI:58937"/>
    </ligand>
</feature>
<comment type="function">
    <text evidence="16">Catalyzes the transfer of a two-carbon ketol group from a ketose donor to an aldose acceptor, via a covalent intermediate with the cofactor thiamine pyrophosphate.</text>
</comment>
<evidence type="ECO:0000259" key="17">
    <source>
        <dbReference type="SMART" id="SM00861"/>
    </source>
</evidence>
<dbReference type="InterPro" id="IPR005474">
    <property type="entry name" value="Transketolase_N"/>
</dbReference>
<gene>
    <name evidence="18" type="primary">tkt_1</name>
    <name evidence="18" type="ORF">PAESOLCIP111_04534</name>
</gene>
<comment type="catalytic activity">
    <reaction evidence="9 16">
        <text>D-sedoheptulose 7-phosphate + D-glyceraldehyde 3-phosphate = aldehydo-D-ribose 5-phosphate + D-xylulose 5-phosphate</text>
        <dbReference type="Rhea" id="RHEA:10508"/>
        <dbReference type="ChEBI" id="CHEBI:57483"/>
        <dbReference type="ChEBI" id="CHEBI:57737"/>
        <dbReference type="ChEBI" id="CHEBI:58273"/>
        <dbReference type="ChEBI" id="CHEBI:59776"/>
        <dbReference type="EC" id="2.2.1.1"/>
    </reaction>
</comment>
<dbReference type="InterPro" id="IPR049557">
    <property type="entry name" value="Transketolase_CS"/>
</dbReference>
<evidence type="ECO:0000256" key="3">
    <source>
        <dbReference type="ARBA" id="ARBA00013152"/>
    </source>
</evidence>
<dbReference type="InterPro" id="IPR005478">
    <property type="entry name" value="Transketolase_bac-like"/>
</dbReference>
<dbReference type="Pfam" id="PF02779">
    <property type="entry name" value="Transket_pyr"/>
    <property type="match status" value="1"/>
</dbReference>
<dbReference type="SMART" id="SM00861">
    <property type="entry name" value="Transket_pyr"/>
    <property type="match status" value="1"/>
</dbReference>
<feature type="binding site" evidence="13">
    <location>
        <position position="191"/>
    </location>
    <ligand>
        <name>thiamine diphosphate</name>
        <dbReference type="ChEBI" id="CHEBI:58937"/>
    </ligand>
</feature>
<dbReference type="InterPro" id="IPR055152">
    <property type="entry name" value="Transketolase-like_C_2"/>
</dbReference>
<comment type="caution">
    <text evidence="18">The sequence shown here is derived from an EMBL/GenBank/DDBJ whole genome shotgun (WGS) entry which is preliminary data.</text>
</comment>
<comment type="cofactor">
    <cofactor evidence="14">
        <name>Mg(2+)</name>
        <dbReference type="ChEBI" id="CHEBI:18420"/>
    </cofactor>
    <text evidence="14">Binds 1 Mg(2+) ion per subunit. Can also utilize other divalent metal cations, such as Ca(2+), Mn(2+) and Co(2+).</text>
</comment>
<feature type="site" description="Important for catalytic activity" evidence="15">
    <location>
        <position position="269"/>
    </location>
</feature>
<dbReference type="PROSITE" id="PS00801">
    <property type="entry name" value="TRANSKETOLASE_1"/>
    <property type="match status" value="1"/>
</dbReference>
<dbReference type="Proteomes" id="UP000693672">
    <property type="component" value="Unassembled WGS sequence"/>
</dbReference>
<keyword evidence="5 16" id="KW-0808">Transferase</keyword>
<dbReference type="InterPro" id="IPR033247">
    <property type="entry name" value="Transketolase_fam"/>
</dbReference>
<feature type="binding site" evidence="14">
    <location>
        <position position="193"/>
    </location>
    <ligand>
        <name>Mg(2+)</name>
        <dbReference type="ChEBI" id="CHEBI:18420"/>
    </ligand>
</feature>